<dbReference type="EMBL" id="BAAFSV010000003">
    <property type="protein sequence ID" value="GAB1316162.1"/>
    <property type="molecule type" value="Genomic_DNA"/>
</dbReference>
<keyword evidence="2" id="KW-0863">Zinc-finger</keyword>
<evidence type="ECO:0000313" key="2">
    <source>
        <dbReference type="EMBL" id="GAB1316162.1"/>
    </source>
</evidence>
<feature type="compositionally biased region" description="Polar residues" evidence="1">
    <location>
        <begin position="356"/>
        <end position="368"/>
    </location>
</feature>
<accession>A0ABQ0GEH8</accession>
<feature type="region of interest" description="Disordered" evidence="1">
    <location>
        <begin position="78"/>
        <end position="111"/>
    </location>
</feature>
<protein>
    <submittedName>
        <fullName evidence="2">Zinc-finger domain-containing protein</fullName>
    </submittedName>
</protein>
<feature type="compositionally biased region" description="Low complexity" evidence="1">
    <location>
        <begin position="373"/>
        <end position="389"/>
    </location>
</feature>
<dbReference type="Proteomes" id="UP001628179">
    <property type="component" value="Unassembled WGS sequence"/>
</dbReference>
<keyword evidence="2" id="KW-0862">Zinc</keyword>
<name>A0ABQ0GEH8_9PEZI</name>
<keyword evidence="2" id="KW-0479">Metal-binding</keyword>
<dbReference type="GeneID" id="98177115"/>
<gene>
    <name evidence="2" type="ORF">MFIFM68171_06372</name>
</gene>
<evidence type="ECO:0000313" key="3">
    <source>
        <dbReference type="Proteomes" id="UP001628179"/>
    </source>
</evidence>
<comment type="caution">
    <text evidence="2">The sequence shown here is derived from an EMBL/GenBank/DDBJ whole genome shotgun (WGS) entry which is preliminary data.</text>
</comment>
<feature type="compositionally biased region" description="Low complexity" evidence="1">
    <location>
        <begin position="97"/>
        <end position="111"/>
    </location>
</feature>
<proteinExistence type="predicted"/>
<evidence type="ECO:0000256" key="1">
    <source>
        <dbReference type="SAM" id="MobiDB-lite"/>
    </source>
</evidence>
<keyword evidence="3" id="KW-1185">Reference proteome</keyword>
<feature type="region of interest" description="Disordered" evidence="1">
    <location>
        <begin position="340"/>
        <end position="389"/>
    </location>
</feature>
<reference evidence="2 3" key="1">
    <citation type="submission" date="2024-09" db="EMBL/GenBank/DDBJ databases">
        <title>Itraconazole resistance in Madurella fahalii resulting from another homologue of gene encoding cytochrome P450 14-alpha sterol demethylase (CYP51).</title>
        <authorList>
            <person name="Yoshioka I."/>
            <person name="Fahal A.H."/>
            <person name="Kaneko S."/>
            <person name="Yaguchi T."/>
        </authorList>
    </citation>
    <scope>NUCLEOTIDE SEQUENCE [LARGE SCALE GENOMIC DNA]</scope>
    <source>
        <strain evidence="2 3">IFM 68171</strain>
    </source>
</reference>
<dbReference type="GO" id="GO:0008270">
    <property type="term" value="F:zinc ion binding"/>
    <property type="evidence" value="ECO:0007669"/>
    <property type="project" value="UniProtKB-KW"/>
</dbReference>
<sequence length="389" mass="41928">MTCPPTPATETRTLLTFPTEGLPSPHVVAEAYLRAFPVRSFPARTPPLPPLPQVQTNRWLCCRCAESGYTDPVGMVYRARAPPPPPDASPGRHGRADGSSDSGGTDGDTAATATAEDGCDACWRPACRHALCTNCALFAGPLASQLQRQLRRHRLIRTVGGLHASPGFVDPVFWECRRCGEWRANRFDSRSRLGATACLGPPCAASPRSAAPTNTTTTAGAGLQWTGDGNGGVLDAESVVMNRYGQRLGSADQRMAVKGGPWDWQRRALADPRCVIMAGLRAVMRRDVGGVIVGNGSKRMSDLPLWKEGEPVPHYPYRRPPPLDENDADEYKEYEDSYLAGMPTESRGEEKGVEQTYWTETPPRSSSPMLYEAASPVAAGSGPPCFSSS</sequence>
<organism evidence="2 3">
    <name type="scientific">Madurella fahalii</name>
    <dbReference type="NCBI Taxonomy" id="1157608"/>
    <lineage>
        <taxon>Eukaryota</taxon>
        <taxon>Fungi</taxon>
        <taxon>Dikarya</taxon>
        <taxon>Ascomycota</taxon>
        <taxon>Pezizomycotina</taxon>
        <taxon>Sordariomycetes</taxon>
        <taxon>Sordariomycetidae</taxon>
        <taxon>Sordariales</taxon>
        <taxon>Sordariales incertae sedis</taxon>
        <taxon>Madurella</taxon>
    </lineage>
</organism>
<dbReference type="RefSeq" id="XP_070917893.1">
    <property type="nucleotide sequence ID" value="XM_071061792.1"/>
</dbReference>